<feature type="domain" description="SAF" evidence="7">
    <location>
        <begin position="140"/>
        <end position="201"/>
    </location>
</feature>
<keyword evidence="8" id="KW-0969">Cilium</keyword>
<dbReference type="EMBL" id="MJIL01000051">
    <property type="protein sequence ID" value="OLQ79118.1"/>
    <property type="molecule type" value="Genomic_DNA"/>
</dbReference>
<keyword evidence="8" id="KW-0282">Flagellum</keyword>
<evidence type="ECO:0000313" key="9">
    <source>
        <dbReference type="Proteomes" id="UP000186905"/>
    </source>
</evidence>
<accession>A0A1Q9GVC4</accession>
<dbReference type="NCBIfam" id="TIGR03170">
    <property type="entry name" value="flgA_cterm"/>
    <property type="match status" value="1"/>
</dbReference>
<dbReference type="SMART" id="SM00858">
    <property type="entry name" value="SAF"/>
    <property type="match status" value="1"/>
</dbReference>
<evidence type="ECO:0000256" key="6">
    <source>
        <dbReference type="ARBA" id="ARBA00025643"/>
    </source>
</evidence>
<keyword evidence="4" id="KW-0732">Signal</keyword>
<evidence type="ECO:0000259" key="7">
    <source>
        <dbReference type="SMART" id="SM00858"/>
    </source>
</evidence>
<evidence type="ECO:0000256" key="3">
    <source>
        <dbReference type="ARBA" id="ARBA00014754"/>
    </source>
</evidence>
<dbReference type="STRING" id="1903952.BIT28_01920"/>
<dbReference type="GO" id="GO:0044780">
    <property type="term" value="P:bacterial-type flagellum assembly"/>
    <property type="evidence" value="ECO:0007669"/>
    <property type="project" value="InterPro"/>
</dbReference>
<dbReference type="CDD" id="cd11614">
    <property type="entry name" value="SAF_CpaB_FlgA_like"/>
    <property type="match status" value="1"/>
</dbReference>
<dbReference type="PANTHER" id="PTHR36307:SF1">
    <property type="entry name" value="FLAGELLA BASAL BODY P-RING FORMATION PROTEIN FLGA"/>
    <property type="match status" value="1"/>
</dbReference>
<sequence length="264" mass="30096">MSYKETRKRNFRQSEVKRKKGKWGKGLAFTFLMLARSVYAQQEPESTTVKADQLHMQIRTQITEEIQTFAIRHQWQDLETDIDIAIPASIYHLPVCPEPMIISASDQQALPIGNLKRQVSCDSAEQKWRINTTVKVRIKLPVVVAKTTINRDTKIDASMLKMQTLSLYRNKDFVTQFQAIIGKRTKRRIRSGQLVSPSYLQRRWLIEKGDEVLIVAVKDGMQASMKGIAMENGAESEQISVKNSRSSKIIRATVAGKGKVQTIF</sequence>
<dbReference type="Gene3D" id="2.30.30.760">
    <property type="match status" value="1"/>
</dbReference>
<dbReference type="AlphaFoldDB" id="A0A1Q9GVC4"/>
<dbReference type="Gene3D" id="3.90.1210.10">
    <property type="entry name" value="Antifreeze-like/N-acetylneuraminic acid synthase C-terminal domain"/>
    <property type="match status" value="1"/>
</dbReference>
<dbReference type="InterPro" id="IPR017585">
    <property type="entry name" value="SAF_FlgA"/>
</dbReference>
<dbReference type="GO" id="GO:0042597">
    <property type="term" value="C:periplasmic space"/>
    <property type="evidence" value="ECO:0007669"/>
    <property type="project" value="UniProtKB-SubCell"/>
</dbReference>
<dbReference type="OrthoDB" id="1669037at2"/>
<evidence type="ECO:0000313" key="8">
    <source>
        <dbReference type="EMBL" id="OLQ79118.1"/>
    </source>
</evidence>
<dbReference type="PANTHER" id="PTHR36307">
    <property type="entry name" value="FLAGELLA BASAL BODY P-RING FORMATION PROTEIN FLGA"/>
    <property type="match status" value="1"/>
</dbReference>
<reference evidence="8 9" key="1">
    <citation type="submission" date="2016-09" db="EMBL/GenBank/DDBJ databases">
        <title>Photobacterium proteolyticum sp. nov. a protease producing bacterium isolated from ocean sediments of Laizhou Bay.</title>
        <authorList>
            <person name="Li Y."/>
        </authorList>
    </citation>
    <scope>NUCLEOTIDE SEQUENCE [LARGE SCALE GENOMIC DNA]</scope>
    <source>
        <strain evidence="8 9">13-12</strain>
    </source>
</reference>
<organism evidence="8 9">
    <name type="scientific">Photobacterium proteolyticum</name>
    <dbReference type="NCBI Taxonomy" id="1903952"/>
    <lineage>
        <taxon>Bacteria</taxon>
        <taxon>Pseudomonadati</taxon>
        <taxon>Pseudomonadota</taxon>
        <taxon>Gammaproteobacteria</taxon>
        <taxon>Vibrionales</taxon>
        <taxon>Vibrionaceae</taxon>
        <taxon>Photobacterium</taxon>
    </lineage>
</organism>
<evidence type="ECO:0000256" key="2">
    <source>
        <dbReference type="ARBA" id="ARBA00010474"/>
    </source>
</evidence>
<keyword evidence="5" id="KW-0574">Periplasm</keyword>
<comment type="caution">
    <text evidence="8">The sequence shown here is derived from an EMBL/GenBank/DDBJ whole genome shotgun (WGS) entry which is preliminary data.</text>
</comment>
<comment type="function">
    <text evidence="6">Involved in the assembly process of the P-ring formation. It may associate with FlgF on the rod constituting a structure essential for the P-ring assembly or may act as a modulator protein for the P-ring assembly.</text>
</comment>
<gene>
    <name evidence="8" type="ORF">BIT28_01920</name>
</gene>
<name>A0A1Q9GVC4_9GAMM</name>
<dbReference type="RefSeq" id="WP_075762787.1">
    <property type="nucleotide sequence ID" value="NZ_MJIL01000051.1"/>
</dbReference>
<comment type="subcellular location">
    <subcellularLocation>
        <location evidence="1">Periplasm</location>
    </subcellularLocation>
</comment>
<evidence type="ECO:0000256" key="5">
    <source>
        <dbReference type="ARBA" id="ARBA00022764"/>
    </source>
</evidence>
<keyword evidence="8" id="KW-0966">Cell projection</keyword>
<protein>
    <recommendedName>
        <fullName evidence="3">Flagella basal body P-ring formation protein FlgA</fullName>
    </recommendedName>
</protein>
<dbReference type="InterPro" id="IPR039246">
    <property type="entry name" value="Flagellar_FlgA"/>
</dbReference>
<dbReference type="InterPro" id="IPR013974">
    <property type="entry name" value="SAF"/>
</dbReference>
<evidence type="ECO:0000256" key="4">
    <source>
        <dbReference type="ARBA" id="ARBA00022729"/>
    </source>
</evidence>
<dbReference type="Pfam" id="PF13144">
    <property type="entry name" value="ChapFlgA"/>
    <property type="match status" value="1"/>
</dbReference>
<dbReference type="Proteomes" id="UP000186905">
    <property type="component" value="Unassembled WGS sequence"/>
</dbReference>
<comment type="similarity">
    <text evidence="2">Belongs to the FlgA family.</text>
</comment>
<proteinExistence type="inferred from homology"/>
<keyword evidence="9" id="KW-1185">Reference proteome</keyword>
<evidence type="ECO:0000256" key="1">
    <source>
        <dbReference type="ARBA" id="ARBA00004418"/>
    </source>
</evidence>